<evidence type="ECO:0000313" key="2">
    <source>
        <dbReference type="EMBL" id="ORA80436.1"/>
    </source>
</evidence>
<reference evidence="2 3" key="1">
    <citation type="submission" date="2017-02" db="EMBL/GenBank/DDBJ databases">
        <title>The new phylogeny of genus Mycobacterium.</title>
        <authorList>
            <person name="Tortoli E."/>
            <person name="Trovato A."/>
            <person name="Cirillo D.M."/>
        </authorList>
    </citation>
    <scope>NUCLEOTIDE SEQUENCE [LARGE SCALE GENOMIC DNA]</scope>
    <source>
        <strain evidence="2 3">IP1130001</strain>
    </source>
</reference>
<feature type="domain" description="DUF222" evidence="1">
    <location>
        <begin position="38"/>
        <end position="140"/>
    </location>
</feature>
<evidence type="ECO:0000259" key="1">
    <source>
        <dbReference type="Pfam" id="PF02720"/>
    </source>
</evidence>
<dbReference type="InterPro" id="IPR003870">
    <property type="entry name" value="DUF222"/>
</dbReference>
<sequence>MGSSTREEFREDFDVLRAAVSRVVEHSYDTLTTPERLALLERLEQETRRLGVPGQQLINQLGAQAGDEELGGTLRCALADRLRITKAEAGRRIEEAEDLDERRALTGEPLAPQLSTTAAGQRRGLIGEGHIKVIRSFFRSSARRG</sequence>
<gene>
    <name evidence="2" type="ORF">BST29_16610</name>
</gene>
<keyword evidence="3" id="KW-1185">Reference proteome</keyword>
<proteinExistence type="predicted"/>
<comment type="caution">
    <text evidence="2">The sequence shown here is derived from an EMBL/GenBank/DDBJ whole genome shotgun (WGS) entry which is preliminary data.</text>
</comment>
<evidence type="ECO:0000313" key="3">
    <source>
        <dbReference type="Proteomes" id="UP000243140"/>
    </source>
</evidence>
<accession>A0ABX3SQC2</accession>
<dbReference type="EMBL" id="MVHV01000017">
    <property type="protein sequence ID" value="ORA80436.1"/>
    <property type="molecule type" value="Genomic_DNA"/>
</dbReference>
<name>A0ABX3SQC2_MYCMA</name>
<dbReference type="Proteomes" id="UP000243140">
    <property type="component" value="Unassembled WGS sequence"/>
</dbReference>
<dbReference type="Pfam" id="PF02720">
    <property type="entry name" value="DUF222"/>
    <property type="match status" value="1"/>
</dbReference>
<protein>
    <recommendedName>
        <fullName evidence="1">DUF222 domain-containing protein</fullName>
    </recommendedName>
</protein>
<organism evidence="2 3">
    <name type="scientific">Mycobacterium malmoense</name>
    <dbReference type="NCBI Taxonomy" id="1780"/>
    <lineage>
        <taxon>Bacteria</taxon>
        <taxon>Bacillati</taxon>
        <taxon>Actinomycetota</taxon>
        <taxon>Actinomycetes</taxon>
        <taxon>Mycobacteriales</taxon>
        <taxon>Mycobacteriaceae</taxon>
        <taxon>Mycobacterium</taxon>
    </lineage>
</organism>